<sequence>MIDINLINNNLIYIVKNLIKKNFYFKTSKFLYLEKKRKIIQIKTEKLLFNRNKNSKLINKIIKNKNIKKNININNKLNIKKKILKKIKNKIINFINNIPNIISNDIIYGKNNKNNKKILYWGKKKKFLFPILDHLKLCKKNNNIDLKSAIKITGSRFAILKGNIAKLHRSLGQFMIDTHIKKHGYLEINVPYLVNDKSLYGTGQLPKFDHDLFHIKNNNFNCFNKKNNYYLIPTSEVPLTNLFRNNIIKEKKLPIKMVSHTPCFRQESNSYGKNIYGLTRMHQFDKVEIIQIVKPKYSVLSLEKITEHAENILKMLDLPYRKILLCTGDTSFGSYKSYDLEVWLPSKNKYLEVSSCSHMLDFQTRRMKTRYKKKINKNIKLLHTLNGSGLAVGRTLIAILENYQKHNGKIIVPKVLTPYMNNIKYI</sequence>
<organism evidence="18 19">
    <name type="scientific">Candidatus Annandia adelgestsuga</name>
    <dbReference type="NCBI Taxonomy" id="1302411"/>
    <lineage>
        <taxon>Bacteria</taxon>
        <taxon>Pseudomonadati</taxon>
        <taxon>Pseudomonadota</taxon>
        <taxon>Gammaproteobacteria</taxon>
        <taxon>Enterobacterales</taxon>
        <taxon>Enterobacteriaceae</taxon>
        <taxon>Candidatus Annandia</taxon>
    </lineage>
</organism>
<dbReference type="EC" id="6.1.1.11" evidence="4 14"/>
<evidence type="ECO:0000256" key="11">
    <source>
        <dbReference type="ARBA" id="ARBA00039158"/>
    </source>
</evidence>
<dbReference type="GO" id="GO:0004828">
    <property type="term" value="F:serine-tRNA ligase activity"/>
    <property type="evidence" value="ECO:0007669"/>
    <property type="project" value="UniProtKB-UniRule"/>
</dbReference>
<feature type="binding site" evidence="15">
    <location>
        <position position="386"/>
    </location>
    <ligand>
        <name>L-serine</name>
        <dbReference type="ChEBI" id="CHEBI:33384"/>
    </ligand>
</feature>
<comment type="catalytic activity">
    <reaction evidence="12">
        <text>tRNA(Sec) + L-serine + ATP = L-seryl-tRNA(Sec) + AMP + diphosphate + H(+)</text>
        <dbReference type="Rhea" id="RHEA:42580"/>
        <dbReference type="Rhea" id="RHEA-COMP:9742"/>
        <dbReference type="Rhea" id="RHEA-COMP:10128"/>
        <dbReference type="ChEBI" id="CHEBI:15378"/>
        <dbReference type="ChEBI" id="CHEBI:30616"/>
        <dbReference type="ChEBI" id="CHEBI:33019"/>
        <dbReference type="ChEBI" id="CHEBI:33384"/>
        <dbReference type="ChEBI" id="CHEBI:78442"/>
        <dbReference type="ChEBI" id="CHEBI:78533"/>
        <dbReference type="ChEBI" id="CHEBI:456215"/>
        <dbReference type="EC" id="6.1.1.11"/>
    </reaction>
</comment>
<gene>
    <name evidence="18" type="primary">serS</name>
    <name evidence="18" type="ORF">C3B56_00035</name>
</gene>
<comment type="catalytic activity">
    <reaction evidence="13">
        <text>tRNA(Ser) + L-serine + ATP = L-seryl-tRNA(Ser) + AMP + diphosphate + H(+)</text>
        <dbReference type="Rhea" id="RHEA:12292"/>
        <dbReference type="Rhea" id="RHEA-COMP:9669"/>
        <dbReference type="Rhea" id="RHEA-COMP:9703"/>
        <dbReference type="ChEBI" id="CHEBI:15378"/>
        <dbReference type="ChEBI" id="CHEBI:30616"/>
        <dbReference type="ChEBI" id="CHEBI:33019"/>
        <dbReference type="ChEBI" id="CHEBI:33384"/>
        <dbReference type="ChEBI" id="CHEBI:78442"/>
        <dbReference type="ChEBI" id="CHEBI:78533"/>
        <dbReference type="ChEBI" id="CHEBI:456215"/>
        <dbReference type="EC" id="6.1.1.11"/>
    </reaction>
</comment>
<dbReference type="InterPro" id="IPR002317">
    <property type="entry name" value="Ser-tRNA-ligase_type_1"/>
</dbReference>
<comment type="pathway">
    <text evidence="2">Aminoacyl-tRNA biosynthesis; selenocysteinyl-tRNA(Sec) biosynthesis; L-seryl-tRNA(Sec) from L-serine and tRNA(Sec): step 1/1.</text>
</comment>
<feature type="binding site" evidence="16">
    <location>
        <begin position="352"/>
        <end position="355"/>
    </location>
    <ligand>
        <name>ATP</name>
        <dbReference type="ChEBI" id="CHEBI:30616"/>
    </ligand>
</feature>
<feature type="binding site" evidence="16">
    <location>
        <begin position="265"/>
        <end position="267"/>
    </location>
    <ligand>
        <name>ATP</name>
        <dbReference type="ChEBI" id="CHEBI:30616"/>
    </ligand>
</feature>
<dbReference type="SUPFAM" id="SSF46589">
    <property type="entry name" value="tRNA-binding arm"/>
    <property type="match status" value="1"/>
</dbReference>
<evidence type="ECO:0000256" key="3">
    <source>
        <dbReference type="ARBA" id="ARBA00010728"/>
    </source>
</evidence>
<dbReference type="Gene3D" id="3.30.930.10">
    <property type="entry name" value="Bira Bifunctional Protein, Domain 2"/>
    <property type="match status" value="1"/>
</dbReference>
<comment type="similarity">
    <text evidence="3">Belongs to the class-II aminoacyl-tRNA synthetase family. Type-1 seryl-tRNA synthetase subfamily.</text>
</comment>
<feature type="binding site" evidence="15">
    <location>
        <position position="265"/>
    </location>
    <ligand>
        <name>L-serine</name>
        <dbReference type="ChEBI" id="CHEBI:33384"/>
    </ligand>
</feature>
<dbReference type="EMBL" id="CP026513">
    <property type="protein sequence ID" value="AZP36162.1"/>
    <property type="molecule type" value="Genomic_DNA"/>
</dbReference>
<evidence type="ECO:0000256" key="5">
    <source>
        <dbReference type="ARBA" id="ARBA00022490"/>
    </source>
</evidence>
<dbReference type="Pfam" id="PF02403">
    <property type="entry name" value="Seryl_tRNA_N"/>
    <property type="match status" value="1"/>
</dbReference>
<accession>A0A3Q9CLA7</accession>
<evidence type="ECO:0000256" key="9">
    <source>
        <dbReference type="ARBA" id="ARBA00022917"/>
    </source>
</evidence>
<dbReference type="RefSeq" id="WP_126071428.1">
    <property type="nucleotide sequence ID" value="NZ_CP026513.1"/>
</dbReference>
<evidence type="ECO:0000256" key="12">
    <source>
        <dbReference type="ARBA" id="ARBA00047929"/>
    </source>
</evidence>
<dbReference type="GO" id="GO:0005524">
    <property type="term" value="F:ATP binding"/>
    <property type="evidence" value="ECO:0007669"/>
    <property type="project" value="UniProtKB-KW"/>
</dbReference>
<dbReference type="InterPro" id="IPR010978">
    <property type="entry name" value="tRNA-bd_arm"/>
</dbReference>
<protein>
    <recommendedName>
        <fullName evidence="11 14">Serine--tRNA ligase</fullName>
        <ecNumber evidence="4 14">6.1.1.11</ecNumber>
    </recommendedName>
</protein>
<keyword evidence="9" id="KW-0648">Protein biosynthesis</keyword>
<dbReference type="GO" id="GO:0005737">
    <property type="term" value="C:cytoplasm"/>
    <property type="evidence" value="ECO:0007669"/>
    <property type="project" value="UniProtKB-SubCell"/>
</dbReference>
<evidence type="ECO:0000259" key="17">
    <source>
        <dbReference type="PROSITE" id="PS50862"/>
    </source>
</evidence>
<dbReference type="AlphaFoldDB" id="A0A3Q9CLA7"/>
<evidence type="ECO:0000313" key="18">
    <source>
        <dbReference type="EMBL" id="AZP36162.1"/>
    </source>
</evidence>
<name>A0A3Q9CLA7_9ENTR</name>
<dbReference type="InterPro" id="IPR015866">
    <property type="entry name" value="Ser-tRNA-synth_1_N"/>
</dbReference>
<evidence type="ECO:0000256" key="6">
    <source>
        <dbReference type="ARBA" id="ARBA00022598"/>
    </source>
</evidence>
<dbReference type="Proteomes" id="UP000274458">
    <property type="component" value="Chromosome"/>
</dbReference>
<evidence type="ECO:0000256" key="7">
    <source>
        <dbReference type="ARBA" id="ARBA00022741"/>
    </source>
</evidence>
<keyword evidence="6 18" id="KW-0436">Ligase</keyword>
<feature type="domain" description="Aminoacyl-transfer RNA synthetases class-II family profile" evidence="17">
    <location>
        <begin position="133"/>
        <end position="413"/>
    </location>
</feature>
<dbReference type="KEGG" id="aade:C3B56_00035"/>
<dbReference type="NCBIfam" id="TIGR00414">
    <property type="entry name" value="serS"/>
    <property type="match status" value="1"/>
</dbReference>
<evidence type="ECO:0000256" key="8">
    <source>
        <dbReference type="ARBA" id="ARBA00022840"/>
    </source>
</evidence>
<dbReference type="InterPro" id="IPR045864">
    <property type="entry name" value="aa-tRNA-synth_II/BPL/LPL"/>
</dbReference>
<evidence type="ECO:0000256" key="1">
    <source>
        <dbReference type="ARBA" id="ARBA00004496"/>
    </source>
</evidence>
<dbReference type="InterPro" id="IPR002314">
    <property type="entry name" value="aa-tRNA-synt_IIb"/>
</dbReference>
<evidence type="ECO:0000256" key="14">
    <source>
        <dbReference type="NCBIfam" id="TIGR00414"/>
    </source>
</evidence>
<dbReference type="OrthoDB" id="9804647at2"/>
<keyword evidence="19" id="KW-1185">Reference proteome</keyword>
<evidence type="ECO:0000256" key="10">
    <source>
        <dbReference type="ARBA" id="ARBA00023146"/>
    </source>
</evidence>
<keyword evidence="8 16" id="KW-0067">ATP-binding</keyword>
<reference evidence="18 19" key="1">
    <citation type="journal article" date="2018" name="Genome Biol. Evol.">
        <title>Partnering With a Pest: Genomes of Hemlock Woolly Adelgid Symbionts Reveal Atypical Nutritional Provisioning Patterns in Dual-Obligate Bacteria.</title>
        <authorList>
            <person name="Weglarz K.M."/>
            <person name="Havill N.P."/>
            <person name="Burke G.R."/>
            <person name="von Dohlen C.D."/>
        </authorList>
    </citation>
    <scope>NUCLEOTIDE SEQUENCE [LARGE SCALE GENOMIC DNA]</scope>
    <source>
        <strain evidence="18">ENA</strain>
    </source>
</reference>
<evidence type="ECO:0000256" key="4">
    <source>
        <dbReference type="ARBA" id="ARBA00012840"/>
    </source>
</evidence>
<evidence type="ECO:0000256" key="16">
    <source>
        <dbReference type="PIRSR" id="PIRSR001529-2"/>
    </source>
</evidence>
<feature type="binding site" evidence="15">
    <location>
        <position position="234"/>
    </location>
    <ligand>
        <name>L-serine</name>
        <dbReference type="ChEBI" id="CHEBI:33384"/>
    </ligand>
</feature>
<comment type="subcellular location">
    <subcellularLocation>
        <location evidence="1">Cytoplasm</location>
    </subcellularLocation>
</comment>
<dbReference type="PROSITE" id="PS50862">
    <property type="entry name" value="AA_TRNA_LIGASE_II"/>
    <property type="match status" value="1"/>
</dbReference>
<proteinExistence type="inferred from homology"/>
<dbReference type="Pfam" id="PF00587">
    <property type="entry name" value="tRNA-synt_2b"/>
    <property type="match status" value="1"/>
</dbReference>
<evidence type="ECO:0000256" key="2">
    <source>
        <dbReference type="ARBA" id="ARBA00005045"/>
    </source>
</evidence>
<keyword evidence="5" id="KW-0963">Cytoplasm</keyword>
<feature type="binding site" evidence="15">
    <location>
        <position position="288"/>
    </location>
    <ligand>
        <name>L-serine</name>
        <dbReference type="ChEBI" id="CHEBI:33384"/>
    </ligand>
</feature>
<keyword evidence="7" id="KW-0547">Nucleotide-binding</keyword>
<dbReference type="InterPro" id="IPR042103">
    <property type="entry name" value="SerRS_1_N_sf"/>
</dbReference>
<dbReference type="Gene3D" id="1.10.287.40">
    <property type="entry name" value="Serine-tRNA synthetase, tRNA binding domain"/>
    <property type="match status" value="1"/>
</dbReference>
<dbReference type="PANTHER" id="PTHR43697">
    <property type="entry name" value="SERYL-TRNA SYNTHETASE"/>
    <property type="match status" value="1"/>
</dbReference>
<dbReference type="PRINTS" id="PR00981">
    <property type="entry name" value="TRNASYNTHSER"/>
</dbReference>
<evidence type="ECO:0000313" key="19">
    <source>
        <dbReference type="Proteomes" id="UP000274458"/>
    </source>
</evidence>
<dbReference type="InterPro" id="IPR006195">
    <property type="entry name" value="aa-tRNA-synth_II"/>
</dbReference>
<keyword evidence="10" id="KW-0030">Aminoacyl-tRNA synthetase</keyword>
<evidence type="ECO:0000256" key="15">
    <source>
        <dbReference type="PIRSR" id="PIRSR001529-1"/>
    </source>
</evidence>
<dbReference type="PANTHER" id="PTHR43697:SF1">
    <property type="entry name" value="SERINE--TRNA LIGASE"/>
    <property type="match status" value="1"/>
</dbReference>
<dbReference type="SUPFAM" id="SSF55681">
    <property type="entry name" value="Class II aaRS and biotin synthetases"/>
    <property type="match status" value="1"/>
</dbReference>
<dbReference type="GO" id="GO:0006434">
    <property type="term" value="P:seryl-tRNA aminoacylation"/>
    <property type="evidence" value="ECO:0007669"/>
    <property type="project" value="UniProtKB-UniRule"/>
</dbReference>
<evidence type="ECO:0000256" key="13">
    <source>
        <dbReference type="ARBA" id="ARBA00048823"/>
    </source>
</evidence>
<dbReference type="PIRSF" id="PIRSF001529">
    <property type="entry name" value="Ser-tRNA-synth_IIa"/>
    <property type="match status" value="1"/>
</dbReference>